<gene>
    <name evidence="2" type="ORF">ERS007657_03431</name>
</gene>
<dbReference type="EMBL" id="CGCX01001653">
    <property type="protein sequence ID" value="CFR99053.1"/>
    <property type="molecule type" value="Genomic_DNA"/>
</dbReference>
<evidence type="ECO:0000313" key="3">
    <source>
        <dbReference type="Proteomes" id="UP000046680"/>
    </source>
</evidence>
<name>A0A654U4J7_MYCTX</name>
<evidence type="ECO:0000256" key="1">
    <source>
        <dbReference type="SAM" id="MobiDB-lite"/>
    </source>
</evidence>
<sequence length="70" mass="7620">MSSALIARNQQQHREEEQFVIAESTLLGMGGKLPENSAFPKQPVVTPMSEECTQSPESGKALHKRNQPGG</sequence>
<protein>
    <submittedName>
        <fullName evidence="2">Uncharacterized protein</fullName>
    </submittedName>
</protein>
<reference evidence="2 3" key="1">
    <citation type="submission" date="2015-03" db="EMBL/GenBank/DDBJ databases">
        <authorList>
            <consortium name="Pathogen Informatics"/>
        </authorList>
    </citation>
    <scope>NUCLEOTIDE SEQUENCE [LARGE SCALE GENOMIC DNA]</scope>
    <source>
        <strain evidence="2 3">C09601061</strain>
    </source>
</reference>
<accession>A0A654U4J7</accession>
<dbReference type="Proteomes" id="UP000046680">
    <property type="component" value="Unassembled WGS sequence"/>
</dbReference>
<organism evidence="2 3">
    <name type="scientific">Mycobacterium tuberculosis</name>
    <dbReference type="NCBI Taxonomy" id="1773"/>
    <lineage>
        <taxon>Bacteria</taxon>
        <taxon>Bacillati</taxon>
        <taxon>Actinomycetota</taxon>
        <taxon>Actinomycetes</taxon>
        <taxon>Mycobacteriales</taxon>
        <taxon>Mycobacteriaceae</taxon>
        <taxon>Mycobacterium</taxon>
        <taxon>Mycobacterium tuberculosis complex</taxon>
    </lineage>
</organism>
<feature type="region of interest" description="Disordered" evidence="1">
    <location>
        <begin position="31"/>
        <end position="70"/>
    </location>
</feature>
<proteinExistence type="predicted"/>
<evidence type="ECO:0000313" key="2">
    <source>
        <dbReference type="EMBL" id="CFR99053.1"/>
    </source>
</evidence>
<dbReference type="AlphaFoldDB" id="A0A654U4J7"/>
<feature type="compositionally biased region" description="Basic residues" evidence="1">
    <location>
        <begin position="61"/>
        <end position="70"/>
    </location>
</feature>